<protein>
    <submittedName>
        <fullName evidence="3">Cysteine-rich hydrophobic domain-containing protein 1-like</fullName>
    </submittedName>
</protein>
<gene>
    <name evidence="3" type="primary">LOC104949775</name>
</gene>
<name>A0A6I9NJ12_9TELE</name>
<evidence type="ECO:0000313" key="3">
    <source>
        <dbReference type="RefSeq" id="XP_010774480.1"/>
    </source>
</evidence>
<reference evidence="3" key="1">
    <citation type="submission" date="2025-08" db="UniProtKB">
        <authorList>
            <consortium name="RefSeq"/>
        </authorList>
    </citation>
    <scope>IDENTIFICATION</scope>
    <source>
        <tissue evidence="3">Muscle</tissue>
    </source>
</reference>
<accession>A0A6I9NJ12</accession>
<sequence>MKLFIVQVMTAMAEPAEIPVLSRPVEPEGVMAAIKEETSLVEAFENNFEISQDVKPAASAASEETENREKPDDDEEDRQQDEEKESPPEGQQDEEKESPPEGQPTVDPPAAEPSSTETK</sequence>
<organism evidence="2 3">
    <name type="scientific">Notothenia coriiceps</name>
    <name type="common">black rockcod</name>
    <dbReference type="NCBI Taxonomy" id="8208"/>
    <lineage>
        <taxon>Eukaryota</taxon>
        <taxon>Metazoa</taxon>
        <taxon>Chordata</taxon>
        <taxon>Craniata</taxon>
        <taxon>Vertebrata</taxon>
        <taxon>Euteleostomi</taxon>
        <taxon>Actinopterygii</taxon>
        <taxon>Neopterygii</taxon>
        <taxon>Teleostei</taxon>
        <taxon>Neoteleostei</taxon>
        <taxon>Acanthomorphata</taxon>
        <taxon>Eupercaria</taxon>
        <taxon>Perciformes</taxon>
        <taxon>Notothenioidei</taxon>
        <taxon>Nototheniidae</taxon>
        <taxon>Notothenia</taxon>
    </lineage>
</organism>
<proteinExistence type="predicted"/>
<dbReference type="AlphaFoldDB" id="A0A6I9NJ12"/>
<evidence type="ECO:0000256" key="1">
    <source>
        <dbReference type="SAM" id="MobiDB-lite"/>
    </source>
</evidence>
<feature type="region of interest" description="Disordered" evidence="1">
    <location>
        <begin position="48"/>
        <end position="119"/>
    </location>
</feature>
<feature type="compositionally biased region" description="Acidic residues" evidence="1">
    <location>
        <begin position="72"/>
        <end position="84"/>
    </location>
</feature>
<evidence type="ECO:0000313" key="2">
    <source>
        <dbReference type="Proteomes" id="UP000504611"/>
    </source>
</evidence>
<dbReference type="KEGG" id="ncc:104949775"/>
<dbReference type="GeneID" id="104949775"/>
<feature type="non-terminal residue" evidence="3">
    <location>
        <position position="119"/>
    </location>
</feature>
<dbReference type="RefSeq" id="XP_010774480.1">
    <property type="nucleotide sequence ID" value="XM_010776178.1"/>
</dbReference>
<keyword evidence="2" id="KW-1185">Reference proteome</keyword>
<dbReference type="Proteomes" id="UP000504611">
    <property type="component" value="Unplaced"/>
</dbReference>